<dbReference type="EMBL" id="SWJZ01000008">
    <property type="protein sequence ID" value="TKD26171.1"/>
    <property type="molecule type" value="Genomic_DNA"/>
</dbReference>
<organism evidence="5 6">
    <name type="scientific">Rhodobacter capsulatus</name>
    <name type="common">Rhodopseudomonas capsulata</name>
    <dbReference type="NCBI Taxonomy" id="1061"/>
    <lineage>
        <taxon>Bacteria</taxon>
        <taxon>Pseudomonadati</taxon>
        <taxon>Pseudomonadota</taxon>
        <taxon>Alphaproteobacteria</taxon>
        <taxon>Rhodobacterales</taxon>
        <taxon>Rhodobacter group</taxon>
        <taxon>Rhodobacter</taxon>
    </lineage>
</organism>
<dbReference type="AlphaFoldDB" id="A0A4U1K2C4"/>
<dbReference type="InterPro" id="IPR025877">
    <property type="entry name" value="MobA-like_NTP_Trfase"/>
</dbReference>
<sequence length="230" mass="24311">MRSTPDALMLFAAGLGTRMRELTLHRPKPLLEVAGKPLLDHALDLARTAGIGRVVANVHYRADQIVAHLAGTEVLLSDETDLLLETGGGLRKALPLLGPGPVFTLNTDAVWTGPNVLGALSQAWDGDRMSALLALVPRETALGYTGAGDFALAPDGRISRGTGYVYTGAQILTPAGIETIPDPVFSLNLLWNRILSEGRAYGMVHPGGWCDVGRPECISLAEGLLSDAAR</sequence>
<dbReference type="Proteomes" id="UP000310597">
    <property type="component" value="Unassembled WGS sequence"/>
</dbReference>
<protein>
    <submittedName>
        <fullName evidence="5">Nucleotidyltransferase family protein</fullName>
    </submittedName>
</protein>
<dbReference type="CDD" id="cd06422">
    <property type="entry name" value="NTP_transferase_like_1"/>
    <property type="match status" value="1"/>
</dbReference>
<gene>
    <name evidence="5" type="ORF">FBT96_02190</name>
</gene>
<dbReference type="Gene3D" id="3.90.550.10">
    <property type="entry name" value="Spore Coat Polysaccharide Biosynthesis Protein SpsA, Chain A"/>
    <property type="match status" value="1"/>
</dbReference>
<reference evidence="5 6" key="1">
    <citation type="submission" date="2019-04" db="EMBL/GenBank/DDBJ databases">
        <title>Draft Whole-Genome sequence of the purple photosynthetic bacterium Rhodobacter capsulatus SP108 with an indigenous class A beta-lactamase.</title>
        <authorList>
            <person name="Robertson S."/>
            <person name="Meyer T.E."/>
            <person name="Kyndt J.A."/>
        </authorList>
    </citation>
    <scope>NUCLEOTIDE SEQUENCE [LARGE SCALE GENOMIC DNA]</scope>
    <source>
        <strain evidence="5 6">SP108</strain>
    </source>
</reference>
<dbReference type="InterPro" id="IPR029044">
    <property type="entry name" value="Nucleotide-diphossugar_trans"/>
</dbReference>
<dbReference type="SUPFAM" id="SSF53448">
    <property type="entry name" value="Nucleotide-diphospho-sugar transferases"/>
    <property type="match status" value="1"/>
</dbReference>
<evidence type="ECO:0000259" key="4">
    <source>
        <dbReference type="Pfam" id="PF12804"/>
    </source>
</evidence>
<evidence type="ECO:0000256" key="1">
    <source>
        <dbReference type="ARBA" id="ARBA00022679"/>
    </source>
</evidence>
<keyword evidence="3" id="KW-0460">Magnesium</keyword>
<name>A0A4U1K2C4_RHOCA</name>
<proteinExistence type="predicted"/>
<keyword evidence="1 5" id="KW-0808">Transferase</keyword>
<comment type="caution">
    <text evidence="5">The sequence shown here is derived from an EMBL/GenBank/DDBJ whole genome shotgun (WGS) entry which is preliminary data.</text>
</comment>
<evidence type="ECO:0000313" key="6">
    <source>
        <dbReference type="Proteomes" id="UP000310597"/>
    </source>
</evidence>
<feature type="domain" description="MobA-like NTP transferase" evidence="4">
    <location>
        <begin position="10"/>
        <end position="129"/>
    </location>
</feature>
<evidence type="ECO:0000256" key="3">
    <source>
        <dbReference type="ARBA" id="ARBA00022842"/>
    </source>
</evidence>
<keyword evidence="2" id="KW-0548">Nucleotidyltransferase</keyword>
<dbReference type="OrthoDB" id="9788272at2"/>
<accession>A0A4U1K2C4</accession>
<dbReference type="PANTHER" id="PTHR43584">
    <property type="entry name" value="NUCLEOTIDYL TRANSFERASE"/>
    <property type="match status" value="1"/>
</dbReference>
<dbReference type="InterPro" id="IPR050065">
    <property type="entry name" value="GlmU-like"/>
</dbReference>
<evidence type="ECO:0000256" key="2">
    <source>
        <dbReference type="ARBA" id="ARBA00022695"/>
    </source>
</evidence>
<dbReference type="PANTHER" id="PTHR43584:SF8">
    <property type="entry name" value="N-ACETYLMURAMATE ALPHA-1-PHOSPHATE URIDYLYLTRANSFERASE"/>
    <property type="match status" value="1"/>
</dbReference>
<evidence type="ECO:0000313" key="5">
    <source>
        <dbReference type="EMBL" id="TKD26171.1"/>
    </source>
</evidence>
<dbReference type="GO" id="GO:0016779">
    <property type="term" value="F:nucleotidyltransferase activity"/>
    <property type="evidence" value="ECO:0007669"/>
    <property type="project" value="UniProtKB-KW"/>
</dbReference>
<dbReference type="RefSeq" id="WP_136904753.1">
    <property type="nucleotide sequence ID" value="NZ_SWJZ01000008.1"/>
</dbReference>
<dbReference type="Pfam" id="PF12804">
    <property type="entry name" value="NTP_transf_3"/>
    <property type="match status" value="1"/>
</dbReference>